<evidence type="ECO:0000256" key="3">
    <source>
        <dbReference type="SAM" id="MobiDB-lite"/>
    </source>
</evidence>
<dbReference type="GO" id="GO:0000981">
    <property type="term" value="F:DNA-binding transcription factor activity, RNA polymerase II-specific"/>
    <property type="evidence" value="ECO:0007669"/>
    <property type="project" value="InterPro"/>
</dbReference>
<keyword evidence="5" id="KW-1185">Reference proteome</keyword>
<dbReference type="Gene3D" id="4.10.240.10">
    <property type="entry name" value="Zn(2)-C6 fungal-type DNA-binding domain"/>
    <property type="match status" value="1"/>
</dbReference>
<evidence type="ECO:0000313" key="5">
    <source>
        <dbReference type="Proteomes" id="UP000019473"/>
    </source>
</evidence>
<accession>W9VNZ7</accession>
<dbReference type="PANTHER" id="PTHR47256">
    <property type="entry name" value="ZN(II)2CYS6 TRANSCRIPTION FACTOR (EUROFUNG)-RELATED"/>
    <property type="match status" value="1"/>
</dbReference>
<dbReference type="HOGENOM" id="CLU_1071786_0_0_1"/>
<keyword evidence="1" id="KW-0238">DNA-binding</keyword>
<sequence>SMSGFKPIHPARAPPTASPVYPAVKVDTPSSKRRRNISVACQACRQHRRKVCPSLCPAYYSSSPGGQPCVNCRVQNLDCVIAAHLDGRRKERLKRRIQELESVNEVFTELVRTIRQKPHSKADTLNILIDFIRNSNDQSLEEGIRLIRENGSLKDITQHARIILTCHRETSRSSAGIRHDIMSISSLTNTPPLQLPAQPWTNVTTDDVAVSHLISTYLAWQYHQYPSLIPNIFLRAMKAKDLSSQLCSPLLVNAILAIAC</sequence>
<dbReference type="InterPro" id="IPR036864">
    <property type="entry name" value="Zn2-C6_fun-type_DNA-bd_sf"/>
</dbReference>
<feature type="non-terminal residue" evidence="4">
    <location>
        <position position="260"/>
    </location>
</feature>
<dbReference type="eggNOG" id="ENOG502SP7J">
    <property type="taxonomic scope" value="Eukaryota"/>
</dbReference>
<dbReference type="STRING" id="1182544.W9VNZ7"/>
<protein>
    <recommendedName>
        <fullName evidence="6">Zn(2)-C6 fungal-type domain-containing protein</fullName>
    </recommendedName>
</protein>
<organism evidence="4 5">
    <name type="scientific">Cladophialophora yegresii CBS 114405</name>
    <dbReference type="NCBI Taxonomy" id="1182544"/>
    <lineage>
        <taxon>Eukaryota</taxon>
        <taxon>Fungi</taxon>
        <taxon>Dikarya</taxon>
        <taxon>Ascomycota</taxon>
        <taxon>Pezizomycotina</taxon>
        <taxon>Eurotiomycetes</taxon>
        <taxon>Chaetothyriomycetidae</taxon>
        <taxon>Chaetothyriales</taxon>
        <taxon>Herpotrichiellaceae</taxon>
        <taxon>Cladophialophora</taxon>
    </lineage>
</organism>
<gene>
    <name evidence="4" type="ORF">A1O7_07620</name>
</gene>
<dbReference type="GO" id="GO:0008270">
    <property type="term" value="F:zinc ion binding"/>
    <property type="evidence" value="ECO:0007669"/>
    <property type="project" value="InterPro"/>
</dbReference>
<comment type="caution">
    <text evidence="4">The sequence shown here is derived from an EMBL/GenBank/DDBJ whole genome shotgun (WGS) entry which is preliminary data.</text>
</comment>
<dbReference type="AlphaFoldDB" id="W9VNZ7"/>
<dbReference type="Proteomes" id="UP000019473">
    <property type="component" value="Unassembled WGS sequence"/>
</dbReference>
<keyword evidence="2" id="KW-0539">Nucleus</keyword>
<dbReference type="RefSeq" id="XP_007759807.1">
    <property type="nucleotide sequence ID" value="XM_007761617.1"/>
</dbReference>
<evidence type="ECO:0000256" key="1">
    <source>
        <dbReference type="ARBA" id="ARBA00023125"/>
    </source>
</evidence>
<evidence type="ECO:0008006" key="6">
    <source>
        <dbReference type="Google" id="ProtNLM"/>
    </source>
</evidence>
<feature type="non-terminal residue" evidence="4">
    <location>
        <position position="1"/>
    </location>
</feature>
<dbReference type="GeneID" id="19182192"/>
<dbReference type="InterPro" id="IPR053187">
    <property type="entry name" value="Notoamide_regulator"/>
</dbReference>
<evidence type="ECO:0000256" key="2">
    <source>
        <dbReference type="ARBA" id="ARBA00023242"/>
    </source>
</evidence>
<feature type="region of interest" description="Disordered" evidence="3">
    <location>
        <begin position="1"/>
        <end position="23"/>
    </location>
</feature>
<dbReference type="EMBL" id="AMGW01000005">
    <property type="protein sequence ID" value="EXJ57273.1"/>
    <property type="molecule type" value="Genomic_DNA"/>
</dbReference>
<dbReference type="PANTHER" id="PTHR47256:SF10">
    <property type="entry name" value="ZN(II)2CYS6 TRANSCRIPTION FACTOR (EUROFUNG)"/>
    <property type="match status" value="1"/>
</dbReference>
<proteinExistence type="predicted"/>
<dbReference type="OrthoDB" id="2593732at2759"/>
<dbReference type="SUPFAM" id="SSF57701">
    <property type="entry name" value="Zn2/Cys6 DNA-binding domain"/>
    <property type="match status" value="1"/>
</dbReference>
<evidence type="ECO:0000313" key="4">
    <source>
        <dbReference type="EMBL" id="EXJ57273.1"/>
    </source>
</evidence>
<dbReference type="GO" id="GO:0003677">
    <property type="term" value="F:DNA binding"/>
    <property type="evidence" value="ECO:0007669"/>
    <property type="project" value="UniProtKB-KW"/>
</dbReference>
<dbReference type="CDD" id="cd12148">
    <property type="entry name" value="fungal_TF_MHR"/>
    <property type="match status" value="1"/>
</dbReference>
<reference evidence="4 5" key="1">
    <citation type="submission" date="2013-03" db="EMBL/GenBank/DDBJ databases">
        <title>The Genome Sequence of Cladophialophora yegresii CBS 114405.</title>
        <authorList>
            <consortium name="The Broad Institute Genomics Platform"/>
            <person name="Cuomo C."/>
            <person name="de Hoog S."/>
            <person name="Gorbushina A."/>
            <person name="Walker B."/>
            <person name="Young S.K."/>
            <person name="Zeng Q."/>
            <person name="Gargeya S."/>
            <person name="Fitzgerald M."/>
            <person name="Haas B."/>
            <person name="Abouelleil A."/>
            <person name="Allen A.W."/>
            <person name="Alvarado L."/>
            <person name="Arachchi H.M."/>
            <person name="Berlin A.M."/>
            <person name="Chapman S.B."/>
            <person name="Gainer-Dewar J."/>
            <person name="Goldberg J."/>
            <person name="Griggs A."/>
            <person name="Gujja S."/>
            <person name="Hansen M."/>
            <person name="Howarth C."/>
            <person name="Imamovic A."/>
            <person name="Ireland A."/>
            <person name="Larimer J."/>
            <person name="McCowan C."/>
            <person name="Murphy C."/>
            <person name="Pearson M."/>
            <person name="Poon T.W."/>
            <person name="Priest M."/>
            <person name="Roberts A."/>
            <person name="Saif S."/>
            <person name="Shea T."/>
            <person name="Sisk P."/>
            <person name="Sykes S."/>
            <person name="Wortman J."/>
            <person name="Nusbaum C."/>
            <person name="Birren B."/>
        </authorList>
    </citation>
    <scope>NUCLEOTIDE SEQUENCE [LARGE SCALE GENOMIC DNA]</scope>
    <source>
        <strain evidence="4 5">CBS 114405</strain>
    </source>
</reference>
<dbReference type="VEuPathDB" id="FungiDB:A1O7_07620"/>
<name>W9VNZ7_9EURO</name>